<dbReference type="AlphaFoldDB" id="A0A5C1AIS2"/>
<protein>
    <submittedName>
        <fullName evidence="1">Uncharacterized protein</fullName>
    </submittedName>
</protein>
<dbReference type="Proteomes" id="UP000324974">
    <property type="component" value="Chromosome"/>
</dbReference>
<dbReference type="RefSeq" id="WP_149113221.1">
    <property type="nucleotide sequence ID" value="NZ_CP042425.1"/>
</dbReference>
<dbReference type="EMBL" id="CP042425">
    <property type="protein sequence ID" value="QEL18760.1"/>
    <property type="molecule type" value="Genomic_DNA"/>
</dbReference>
<evidence type="ECO:0000313" key="2">
    <source>
        <dbReference type="Proteomes" id="UP000324974"/>
    </source>
</evidence>
<evidence type="ECO:0000313" key="1">
    <source>
        <dbReference type="EMBL" id="QEL18760.1"/>
    </source>
</evidence>
<name>A0A5C1AIS2_9BACT</name>
<accession>A0A5C1AIS2</accession>
<keyword evidence="2" id="KW-1185">Reference proteome</keyword>
<sequence>MNFQQTIEALQQRWPGVPIGATALGGQYYDRAVGITDYQQVDDYWYVGHGINGKEMWVYYSEKKNVICCGDKET</sequence>
<organism evidence="1 2">
    <name type="scientific">Limnoglobus roseus</name>
    <dbReference type="NCBI Taxonomy" id="2598579"/>
    <lineage>
        <taxon>Bacteria</taxon>
        <taxon>Pseudomonadati</taxon>
        <taxon>Planctomycetota</taxon>
        <taxon>Planctomycetia</taxon>
        <taxon>Gemmatales</taxon>
        <taxon>Gemmataceae</taxon>
        <taxon>Limnoglobus</taxon>
    </lineage>
</organism>
<dbReference type="KEGG" id="lrs:PX52LOC_05798"/>
<proteinExistence type="predicted"/>
<gene>
    <name evidence="1" type="ORF">PX52LOC_05798</name>
</gene>
<reference evidence="2" key="1">
    <citation type="submission" date="2019-08" db="EMBL/GenBank/DDBJ databases">
        <title>Limnoglobus roseus gen. nov., sp. nov., a novel freshwater planctomycete with a giant genome from the family Gemmataceae.</title>
        <authorList>
            <person name="Kulichevskaya I.S."/>
            <person name="Naumoff D.G."/>
            <person name="Miroshnikov K."/>
            <person name="Ivanova A."/>
            <person name="Philippov D.A."/>
            <person name="Hakobyan A."/>
            <person name="Rijpstra I.C."/>
            <person name="Sinninghe Damste J.S."/>
            <person name="Liesack W."/>
            <person name="Dedysh S.N."/>
        </authorList>
    </citation>
    <scope>NUCLEOTIDE SEQUENCE [LARGE SCALE GENOMIC DNA]</scope>
    <source>
        <strain evidence="2">PX52</strain>
    </source>
</reference>